<name>A0A2B8B9F1_9PROT</name>
<reference evidence="16" key="1">
    <citation type="submission" date="2017-10" db="EMBL/GenBank/DDBJ databases">
        <authorList>
            <person name="Kravchenko I.K."/>
            <person name="Grouzdev D.S."/>
        </authorList>
    </citation>
    <scope>NUCLEOTIDE SEQUENCE [LARGE SCALE GENOMIC DNA]</scope>
    <source>
        <strain evidence="16">B2</strain>
    </source>
</reference>
<keyword evidence="9" id="KW-0902">Two-component regulatory system</keyword>
<evidence type="ECO:0000256" key="6">
    <source>
        <dbReference type="ARBA" id="ARBA00022692"/>
    </source>
</evidence>
<dbReference type="InterPro" id="IPR005467">
    <property type="entry name" value="His_kinase_dom"/>
</dbReference>
<dbReference type="InterPro" id="IPR036097">
    <property type="entry name" value="HisK_dim/P_sf"/>
</dbReference>
<dbReference type="Pfam" id="PF00512">
    <property type="entry name" value="HisKA"/>
    <property type="match status" value="1"/>
</dbReference>
<evidence type="ECO:0000256" key="12">
    <source>
        <dbReference type="SAM" id="Phobius"/>
    </source>
</evidence>
<dbReference type="CDD" id="cd00075">
    <property type="entry name" value="HATPase"/>
    <property type="match status" value="1"/>
</dbReference>
<keyword evidence="10 12" id="KW-0472">Membrane</keyword>
<evidence type="ECO:0000259" key="14">
    <source>
        <dbReference type="PROSITE" id="PS50885"/>
    </source>
</evidence>
<dbReference type="InterPro" id="IPR003660">
    <property type="entry name" value="HAMP_dom"/>
</dbReference>
<keyword evidence="6 12" id="KW-0812">Transmembrane</keyword>
<protein>
    <recommendedName>
        <fullName evidence="3">histidine kinase</fullName>
        <ecNumber evidence="3">2.7.13.3</ecNumber>
    </recommendedName>
</protein>
<evidence type="ECO:0000256" key="5">
    <source>
        <dbReference type="ARBA" id="ARBA00022679"/>
    </source>
</evidence>
<feature type="domain" description="HAMP" evidence="14">
    <location>
        <begin position="190"/>
        <end position="243"/>
    </location>
</feature>
<evidence type="ECO:0000259" key="13">
    <source>
        <dbReference type="PROSITE" id="PS50109"/>
    </source>
</evidence>
<dbReference type="CDD" id="cd00082">
    <property type="entry name" value="HisKA"/>
    <property type="match status" value="1"/>
</dbReference>
<feature type="compositionally biased region" description="Gly residues" evidence="11">
    <location>
        <begin position="418"/>
        <end position="428"/>
    </location>
</feature>
<dbReference type="Pfam" id="PF02518">
    <property type="entry name" value="HATPase_c"/>
    <property type="match status" value="1"/>
</dbReference>
<dbReference type="GO" id="GO:0000155">
    <property type="term" value="F:phosphorelay sensor kinase activity"/>
    <property type="evidence" value="ECO:0007669"/>
    <property type="project" value="InterPro"/>
</dbReference>
<dbReference type="InterPro" id="IPR003594">
    <property type="entry name" value="HATPase_dom"/>
</dbReference>
<dbReference type="OrthoDB" id="8673316at2"/>
<dbReference type="InterPro" id="IPR036890">
    <property type="entry name" value="HATPase_C_sf"/>
</dbReference>
<comment type="caution">
    <text evidence="15">The sequence shown here is derived from an EMBL/GenBank/DDBJ whole genome shotgun (WGS) entry which is preliminary data.</text>
</comment>
<evidence type="ECO:0000256" key="4">
    <source>
        <dbReference type="ARBA" id="ARBA00022553"/>
    </source>
</evidence>
<evidence type="ECO:0000256" key="10">
    <source>
        <dbReference type="ARBA" id="ARBA00023136"/>
    </source>
</evidence>
<comment type="catalytic activity">
    <reaction evidence="1">
        <text>ATP + protein L-histidine = ADP + protein N-phospho-L-histidine.</text>
        <dbReference type="EC" id="2.7.13.3"/>
    </reaction>
</comment>
<dbReference type="GO" id="GO:0005886">
    <property type="term" value="C:plasma membrane"/>
    <property type="evidence" value="ECO:0007669"/>
    <property type="project" value="TreeGrafter"/>
</dbReference>
<keyword evidence="4" id="KW-0597">Phosphoprotein</keyword>
<dbReference type="PANTHER" id="PTHR45436:SF15">
    <property type="entry name" value="SENSOR HISTIDINE KINASE CUSS"/>
    <property type="match status" value="1"/>
</dbReference>
<accession>A0A2B8B9F1</accession>
<feature type="region of interest" description="Disordered" evidence="11">
    <location>
        <begin position="461"/>
        <end position="485"/>
    </location>
</feature>
<keyword evidence="5" id="KW-0808">Transferase</keyword>
<comment type="subcellular location">
    <subcellularLocation>
        <location evidence="2">Membrane</location>
        <topology evidence="2">Multi-pass membrane protein</topology>
    </subcellularLocation>
</comment>
<dbReference type="InterPro" id="IPR003661">
    <property type="entry name" value="HisK_dim/P_dom"/>
</dbReference>
<dbReference type="PROSITE" id="PS50109">
    <property type="entry name" value="HIS_KIN"/>
    <property type="match status" value="1"/>
</dbReference>
<feature type="transmembrane region" description="Helical" evidence="12">
    <location>
        <begin position="20"/>
        <end position="40"/>
    </location>
</feature>
<evidence type="ECO:0000256" key="7">
    <source>
        <dbReference type="ARBA" id="ARBA00022777"/>
    </source>
</evidence>
<evidence type="ECO:0000256" key="9">
    <source>
        <dbReference type="ARBA" id="ARBA00023012"/>
    </source>
</evidence>
<dbReference type="InterPro" id="IPR004358">
    <property type="entry name" value="Sig_transdc_His_kin-like_C"/>
</dbReference>
<dbReference type="EMBL" id="PDKW01000043">
    <property type="protein sequence ID" value="PGH54551.1"/>
    <property type="molecule type" value="Genomic_DNA"/>
</dbReference>
<keyword evidence="16" id="KW-1185">Reference proteome</keyword>
<dbReference type="AlphaFoldDB" id="A0A2B8B9F1"/>
<dbReference type="Proteomes" id="UP000225379">
    <property type="component" value="Unassembled WGS sequence"/>
</dbReference>
<feature type="domain" description="Histidine kinase" evidence="13">
    <location>
        <begin position="251"/>
        <end position="465"/>
    </location>
</feature>
<dbReference type="SMART" id="SM00387">
    <property type="entry name" value="HATPase_c"/>
    <property type="match status" value="1"/>
</dbReference>
<gene>
    <name evidence="15" type="ORF">CRT60_32810</name>
</gene>
<dbReference type="SUPFAM" id="SSF47384">
    <property type="entry name" value="Homodimeric domain of signal transducing histidine kinase"/>
    <property type="match status" value="1"/>
</dbReference>
<evidence type="ECO:0000256" key="2">
    <source>
        <dbReference type="ARBA" id="ARBA00004141"/>
    </source>
</evidence>
<dbReference type="Gene3D" id="3.30.565.10">
    <property type="entry name" value="Histidine kinase-like ATPase, C-terminal domain"/>
    <property type="match status" value="1"/>
</dbReference>
<sequence>MSGGTDKGRPPSLLASIARWLVLVTLLAVATTALLLYVEFKGTHDRMRQRTLSGVVRVIEKAVRGPNDTVNTALSEPVQAMLRVNAASFALVDGEGRLLLGSGGVGGPLDPTATERPRSVFRVPAQNGEPPLYGLSHRIEIGGRPYWIQVASGEEELHIEWLLEEFIEHFGWIWLPFALVLILVNLVIIHRGLRPLRRASARAAEIGPDSVSERLPEQGMPREVLPLVRAVNQALDRLEAGYEAQRGFIADAAHELRTPLAVLDTHLALIGTAGAPIRADVAGMARLVDQLLDLARLDALRIAPDESLDLSRLAVEAAAHLAPLALGKGRLIEVIGDDRPLPVRGAHDPLFRALRNLVENAVCHAPAGSTVSLELAQSADGGPLLRVIDRGPGIPPDQRTRVFERFWQGGRDSRRGAGTDGSGTGGAGLGLSIVARTMKAHGGSIAVEDTPGGGATFTLRFPPMPRRSDAVRPIPAATGLPQPAP</sequence>
<proteinExistence type="predicted"/>
<dbReference type="Pfam" id="PF00672">
    <property type="entry name" value="HAMP"/>
    <property type="match status" value="1"/>
</dbReference>
<dbReference type="RefSeq" id="WP_098740564.1">
    <property type="nucleotide sequence ID" value="NZ_PDKW01000043.1"/>
</dbReference>
<dbReference type="SMART" id="SM00304">
    <property type="entry name" value="HAMP"/>
    <property type="match status" value="1"/>
</dbReference>
<keyword evidence="7 15" id="KW-0418">Kinase</keyword>
<dbReference type="PRINTS" id="PR00344">
    <property type="entry name" value="BCTRLSENSOR"/>
</dbReference>
<dbReference type="PROSITE" id="PS50885">
    <property type="entry name" value="HAMP"/>
    <property type="match status" value="1"/>
</dbReference>
<dbReference type="EC" id="2.7.13.3" evidence="3"/>
<keyword evidence="8 12" id="KW-1133">Transmembrane helix</keyword>
<dbReference type="PANTHER" id="PTHR45436">
    <property type="entry name" value="SENSOR HISTIDINE KINASE YKOH"/>
    <property type="match status" value="1"/>
</dbReference>
<feature type="region of interest" description="Disordered" evidence="11">
    <location>
        <begin position="408"/>
        <end position="428"/>
    </location>
</feature>
<evidence type="ECO:0000256" key="8">
    <source>
        <dbReference type="ARBA" id="ARBA00022989"/>
    </source>
</evidence>
<dbReference type="InterPro" id="IPR050428">
    <property type="entry name" value="TCS_sensor_his_kinase"/>
</dbReference>
<dbReference type="SMART" id="SM00388">
    <property type="entry name" value="HisKA"/>
    <property type="match status" value="1"/>
</dbReference>
<evidence type="ECO:0000256" key="3">
    <source>
        <dbReference type="ARBA" id="ARBA00012438"/>
    </source>
</evidence>
<feature type="transmembrane region" description="Helical" evidence="12">
    <location>
        <begin position="172"/>
        <end position="193"/>
    </location>
</feature>
<evidence type="ECO:0000256" key="1">
    <source>
        <dbReference type="ARBA" id="ARBA00000085"/>
    </source>
</evidence>
<organism evidence="15 16">
    <name type="scientific">Azospirillum palustre</name>
    <dbReference type="NCBI Taxonomy" id="2044885"/>
    <lineage>
        <taxon>Bacteria</taxon>
        <taxon>Pseudomonadati</taxon>
        <taxon>Pseudomonadota</taxon>
        <taxon>Alphaproteobacteria</taxon>
        <taxon>Rhodospirillales</taxon>
        <taxon>Azospirillaceae</taxon>
        <taxon>Azospirillum</taxon>
    </lineage>
</organism>
<evidence type="ECO:0000256" key="11">
    <source>
        <dbReference type="SAM" id="MobiDB-lite"/>
    </source>
</evidence>
<dbReference type="Gene3D" id="1.10.287.130">
    <property type="match status" value="1"/>
</dbReference>
<evidence type="ECO:0000313" key="15">
    <source>
        <dbReference type="EMBL" id="PGH54551.1"/>
    </source>
</evidence>
<evidence type="ECO:0000313" key="16">
    <source>
        <dbReference type="Proteomes" id="UP000225379"/>
    </source>
</evidence>
<dbReference type="SUPFAM" id="SSF55874">
    <property type="entry name" value="ATPase domain of HSP90 chaperone/DNA topoisomerase II/histidine kinase"/>
    <property type="match status" value="1"/>
</dbReference>